<dbReference type="KEGG" id="nlo:107228135"/>
<feature type="signal peptide" evidence="2">
    <location>
        <begin position="1"/>
        <end position="24"/>
    </location>
</feature>
<feature type="compositionally biased region" description="Low complexity" evidence="1">
    <location>
        <begin position="383"/>
        <end position="402"/>
    </location>
</feature>
<dbReference type="RefSeq" id="XP_015524994.2">
    <property type="nucleotide sequence ID" value="XM_015669508.2"/>
</dbReference>
<keyword evidence="2" id="KW-0732">Signal</keyword>
<gene>
    <name evidence="4" type="primary">LOC107228135</name>
</gene>
<feature type="chain" id="PRO_5045192938" evidence="2">
    <location>
        <begin position="25"/>
        <end position="441"/>
    </location>
</feature>
<name>A0A6J0CG68_NEOLC</name>
<proteinExistence type="predicted"/>
<feature type="region of interest" description="Disordered" evidence="1">
    <location>
        <begin position="331"/>
        <end position="402"/>
    </location>
</feature>
<organism evidence="4">
    <name type="scientific">Neodiprion lecontei</name>
    <name type="common">Redheaded pine sawfly</name>
    <dbReference type="NCBI Taxonomy" id="441921"/>
    <lineage>
        <taxon>Eukaryota</taxon>
        <taxon>Metazoa</taxon>
        <taxon>Ecdysozoa</taxon>
        <taxon>Arthropoda</taxon>
        <taxon>Hexapoda</taxon>
        <taxon>Insecta</taxon>
        <taxon>Pterygota</taxon>
        <taxon>Neoptera</taxon>
        <taxon>Endopterygota</taxon>
        <taxon>Hymenoptera</taxon>
        <taxon>Tenthredinoidea</taxon>
        <taxon>Diprionidae</taxon>
        <taxon>Diprioninae</taxon>
        <taxon>Neodiprion</taxon>
    </lineage>
</organism>
<feature type="compositionally biased region" description="Pro residues" evidence="1">
    <location>
        <begin position="346"/>
        <end position="370"/>
    </location>
</feature>
<protein>
    <submittedName>
        <fullName evidence="4">Leucine-rich repeat extensin-like protein 5</fullName>
    </submittedName>
</protein>
<feature type="compositionally biased region" description="Polar residues" evidence="1">
    <location>
        <begin position="59"/>
        <end position="77"/>
    </location>
</feature>
<keyword evidence="3" id="KW-1185">Reference proteome</keyword>
<reference evidence="4" key="1">
    <citation type="submission" date="2025-08" db="UniProtKB">
        <authorList>
            <consortium name="RefSeq"/>
        </authorList>
    </citation>
    <scope>IDENTIFICATION</scope>
    <source>
        <tissue evidence="4">Thorax and Abdomen</tissue>
    </source>
</reference>
<dbReference type="Proteomes" id="UP000829291">
    <property type="component" value="Chromosome 1"/>
</dbReference>
<accession>A0A6J0CG68</accession>
<feature type="region of interest" description="Disordered" evidence="1">
    <location>
        <begin position="153"/>
        <end position="203"/>
    </location>
</feature>
<evidence type="ECO:0000313" key="3">
    <source>
        <dbReference type="Proteomes" id="UP000829291"/>
    </source>
</evidence>
<dbReference type="OrthoDB" id="7700957at2759"/>
<sequence length="441" mass="49456">MQYPPQILLCIALWLSVFSRRLVAKEPPDSELLKKYAKDVETVLSPTLIEELQGAQSNRSAVNLEQTVPRTPEQAESVSDKKPEIHFDNQVYPYHYERSYHYHYPPSPQDGASGPVGYSDTFYGPSFRPRIHVSDIRDPGYYRSELYNPFGSPASPNAGVKATSSAKENIEVNGNGKETSGGQGPSEVIHGPNPLPPNGFAHPEILTQSAPPDPFPSMDFDRYRHGVFDRPLGPSNYFRPGGDIGPPPHDFKEKISQPLQERPMDPYQNLPPLDYQGYGENRPLRPHHLSPPFPDPFFPAGYQRPFYSSYRPSEHFHNLFNDTFTRNFSHRQPFRGFYPNRNYNHPSPPAPSPAPSPPPPAQPPMPPPALPESMQESPPPTTPLSQPTPDVNPENPAAPVPAASNSIYEVKLFLPAIDNVDHEFQPGTSEEFKYTSKSWKF</sequence>
<evidence type="ECO:0000256" key="1">
    <source>
        <dbReference type="SAM" id="MobiDB-lite"/>
    </source>
</evidence>
<feature type="region of interest" description="Disordered" evidence="1">
    <location>
        <begin position="59"/>
        <end position="80"/>
    </location>
</feature>
<dbReference type="InParanoid" id="A0A6J0CG68"/>
<evidence type="ECO:0000256" key="2">
    <source>
        <dbReference type="SAM" id="SignalP"/>
    </source>
</evidence>
<evidence type="ECO:0000313" key="4">
    <source>
        <dbReference type="RefSeq" id="XP_015524994.2"/>
    </source>
</evidence>
<dbReference type="AlphaFoldDB" id="A0A6J0CG68"/>
<dbReference type="GeneID" id="107228135"/>